<accession>A0A6N7S9R2</accession>
<dbReference type="EMBL" id="WKPJ01000031">
    <property type="protein sequence ID" value="MSA90654.1"/>
    <property type="molecule type" value="Genomic_DNA"/>
</dbReference>
<sequence length="293" mass="34596">MDKDQTQKRPSLHLTNDFVFKAFFTYDSDKDGRMLEDLTTKLIRSRVKVEKRSATELHAPNDQGKDIRLDVSAQFIPRAYLNLEMQTSKMQIENRAVYYASMLLTQQENKGLHYSDLMPVVQVFFLDYLFPPKEHFSDKAIHAYQFQEIDDHDCLTNLMTIYIIEIAKIIQVKHSYDELNEIEQWLWFIKYYDDELSDPIVAELVRRQDIFKEASEIMNAISNDPAIRDAAFARDKELRDRAQIKYEGREEERLNVARSLLRKHLNDDLIIECTKVTTEQLAKLKLELNSMIF</sequence>
<dbReference type="Proteomes" id="UP000480929">
    <property type="component" value="Unassembled WGS sequence"/>
</dbReference>
<comment type="caution">
    <text evidence="1">The sequence shown here is derived from an EMBL/GenBank/DDBJ whole genome shotgun (WGS) entry which is preliminary data.</text>
</comment>
<evidence type="ECO:0000313" key="4">
    <source>
        <dbReference type="Proteomes" id="UP000480929"/>
    </source>
</evidence>
<evidence type="ECO:0000313" key="3">
    <source>
        <dbReference type="Proteomes" id="UP000433575"/>
    </source>
</evidence>
<dbReference type="Pfam" id="PF12784">
    <property type="entry name" value="PDDEXK_2"/>
    <property type="match status" value="1"/>
</dbReference>
<dbReference type="AlphaFoldDB" id="A0A6N7S9R2"/>
<dbReference type="NCBIfam" id="TIGR01784">
    <property type="entry name" value="T_den_put_tspse"/>
    <property type="match status" value="1"/>
</dbReference>
<gene>
    <name evidence="2" type="ORF">GKD88_14760</name>
    <name evidence="1" type="ORF">GKE08_15090</name>
</gene>
<dbReference type="PANTHER" id="PTHR41317">
    <property type="entry name" value="PD-(D_E)XK NUCLEASE FAMILY TRANSPOSASE"/>
    <property type="match status" value="1"/>
</dbReference>
<reference evidence="3 4" key="1">
    <citation type="journal article" date="2019" name="Nat. Med.">
        <title>A library of human gut bacterial isolates paired with longitudinal multiomics data enables mechanistic microbiome research.</title>
        <authorList>
            <person name="Poyet M."/>
            <person name="Groussin M."/>
            <person name="Gibbons S.M."/>
            <person name="Avila-Pacheco J."/>
            <person name="Jiang X."/>
            <person name="Kearney S.M."/>
            <person name="Perrotta A.R."/>
            <person name="Berdy B."/>
            <person name="Zhao S."/>
            <person name="Lieberman T.D."/>
            <person name="Swanson P.K."/>
            <person name="Smith M."/>
            <person name="Roesemann S."/>
            <person name="Alexander J.E."/>
            <person name="Rich S.A."/>
            <person name="Livny J."/>
            <person name="Vlamakis H."/>
            <person name="Clish C."/>
            <person name="Bullock K."/>
            <person name="Deik A."/>
            <person name="Scott J."/>
            <person name="Pierce K.A."/>
            <person name="Xavier R.J."/>
            <person name="Alm E.J."/>
        </authorList>
    </citation>
    <scope>NUCLEOTIDE SEQUENCE [LARGE SCALE GENOMIC DNA]</scope>
    <source>
        <strain evidence="1 3">BIOML-A4</strain>
        <strain evidence="2 4">BIOML-A5</strain>
    </source>
</reference>
<keyword evidence="4" id="KW-1185">Reference proteome</keyword>
<dbReference type="EMBL" id="WKPI01000033">
    <property type="protein sequence ID" value="MSC34384.1"/>
    <property type="molecule type" value="Genomic_DNA"/>
</dbReference>
<dbReference type="RefSeq" id="WP_154239993.1">
    <property type="nucleotide sequence ID" value="NZ_CALJPI010000256.1"/>
</dbReference>
<dbReference type="InterPro" id="IPR010106">
    <property type="entry name" value="RpnA"/>
</dbReference>
<organism evidence="1 3">
    <name type="scientific">Holdemania massiliensis</name>
    <dbReference type="NCBI Taxonomy" id="1468449"/>
    <lineage>
        <taxon>Bacteria</taxon>
        <taxon>Bacillati</taxon>
        <taxon>Bacillota</taxon>
        <taxon>Erysipelotrichia</taxon>
        <taxon>Erysipelotrichales</taxon>
        <taxon>Erysipelotrichaceae</taxon>
        <taxon>Holdemania</taxon>
    </lineage>
</organism>
<dbReference type="PANTHER" id="PTHR41317:SF1">
    <property type="entry name" value="PD-(D_E)XK NUCLEASE FAMILY TRANSPOSASE"/>
    <property type="match status" value="1"/>
</dbReference>
<dbReference type="Proteomes" id="UP000433575">
    <property type="component" value="Unassembled WGS sequence"/>
</dbReference>
<evidence type="ECO:0000313" key="1">
    <source>
        <dbReference type="EMBL" id="MSA90654.1"/>
    </source>
</evidence>
<name>A0A6N7S9R2_9FIRM</name>
<proteinExistence type="predicted"/>
<protein>
    <submittedName>
        <fullName evidence="1">Rpn family recombination-promoting nuclease/putative transposase</fullName>
    </submittedName>
</protein>
<dbReference type="OrthoDB" id="1097360at2"/>
<evidence type="ECO:0000313" key="2">
    <source>
        <dbReference type="EMBL" id="MSC34384.1"/>
    </source>
</evidence>